<dbReference type="EMBL" id="RCHS01000339">
    <property type="protein sequence ID" value="RMX59465.1"/>
    <property type="molecule type" value="Genomic_DNA"/>
</dbReference>
<keyword evidence="4 9" id="KW-1133">Transmembrane helix</keyword>
<dbReference type="STRING" id="46731.A0A3M6V0L4"/>
<evidence type="ECO:0000256" key="4">
    <source>
        <dbReference type="ARBA" id="ARBA00022989"/>
    </source>
</evidence>
<dbReference type="OMA" id="STHVTCE"/>
<dbReference type="Pfam" id="PF04893">
    <property type="entry name" value="Yip1"/>
    <property type="match status" value="1"/>
</dbReference>
<reference evidence="12 13" key="1">
    <citation type="journal article" date="2018" name="Sci. Rep.">
        <title>Comparative analysis of the Pocillopora damicornis genome highlights role of immune system in coral evolution.</title>
        <authorList>
            <person name="Cunning R."/>
            <person name="Bay R.A."/>
            <person name="Gillette P."/>
            <person name="Baker A.C."/>
            <person name="Traylor-Knowles N."/>
        </authorList>
    </citation>
    <scope>NUCLEOTIDE SEQUENCE [LARGE SCALE GENOMIC DNA]</scope>
    <source>
        <strain evidence="12">RSMAS</strain>
        <tissue evidence="12">Whole animal</tissue>
    </source>
</reference>
<comment type="similarity">
    <text evidence="2 9">Belongs to the YIP1 family.</text>
</comment>
<evidence type="ECO:0000256" key="7">
    <source>
        <dbReference type="ARBA" id="ARBA00024188"/>
    </source>
</evidence>
<evidence type="ECO:0000256" key="8">
    <source>
        <dbReference type="ARBA" id="ARBA00037720"/>
    </source>
</evidence>
<dbReference type="Proteomes" id="UP000275408">
    <property type="component" value="Unassembled WGS sequence"/>
</dbReference>
<sequence>MAATSVPLFSPSSQPDLENMEADNQINEFSFGPPMSQDASMYSGSIEQQEEFMESGRKVDESNGGPRYRFPFYSQIFNKKNYDWLLEVDQSGDDDDFNKPLLEELDIDLQDIYYKVRCVVFPLPSLGFKRDVLRDSPDFWGPLLVVLLYAMLALFGQFKVVSWIITIWLLGSLIIFLLARVLGGEVNYSQCLGVIGYSLIPLVLTATALPLVHYFPNISTAIKLFGVVWASYSAGSLLIQDELKNKRLLLMYPILLLYIYFFSLYTGA</sequence>
<dbReference type="GO" id="GO:0005802">
    <property type="term" value="C:trans-Golgi network"/>
    <property type="evidence" value="ECO:0007669"/>
    <property type="project" value="TreeGrafter"/>
</dbReference>
<protein>
    <recommendedName>
        <fullName evidence="9">Protein YIPF</fullName>
    </recommendedName>
</protein>
<feature type="domain" description="Yip1" evidence="11">
    <location>
        <begin position="124"/>
        <end position="263"/>
    </location>
</feature>
<feature type="transmembrane region" description="Helical" evidence="9">
    <location>
        <begin position="221"/>
        <end position="239"/>
    </location>
</feature>
<dbReference type="InterPro" id="IPR045231">
    <property type="entry name" value="Yip1/4-like"/>
</dbReference>
<dbReference type="PANTHER" id="PTHR21236:SF7">
    <property type="entry name" value="PROTEIN YIPF4"/>
    <property type="match status" value="1"/>
</dbReference>
<evidence type="ECO:0000256" key="6">
    <source>
        <dbReference type="ARBA" id="ARBA00023136"/>
    </source>
</evidence>
<dbReference type="GO" id="GO:0000139">
    <property type="term" value="C:Golgi membrane"/>
    <property type="evidence" value="ECO:0007669"/>
    <property type="project" value="UniProtKB-SubCell"/>
</dbReference>
<evidence type="ECO:0000256" key="9">
    <source>
        <dbReference type="RuleBase" id="RU361264"/>
    </source>
</evidence>
<organism evidence="12 13">
    <name type="scientific">Pocillopora damicornis</name>
    <name type="common">Cauliflower coral</name>
    <name type="synonym">Millepora damicornis</name>
    <dbReference type="NCBI Taxonomy" id="46731"/>
    <lineage>
        <taxon>Eukaryota</taxon>
        <taxon>Metazoa</taxon>
        <taxon>Cnidaria</taxon>
        <taxon>Anthozoa</taxon>
        <taxon>Hexacorallia</taxon>
        <taxon>Scleractinia</taxon>
        <taxon>Astrocoeniina</taxon>
        <taxon>Pocilloporidae</taxon>
        <taxon>Pocillopora</taxon>
    </lineage>
</organism>
<dbReference type="InterPro" id="IPR006977">
    <property type="entry name" value="Yip1_dom"/>
</dbReference>
<feature type="transmembrane region" description="Helical" evidence="9">
    <location>
        <begin position="194"/>
        <end position="215"/>
    </location>
</feature>
<feature type="region of interest" description="Disordered" evidence="10">
    <location>
        <begin position="1"/>
        <end position="30"/>
    </location>
</feature>
<evidence type="ECO:0000256" key="1">
    <source>
        <dbReference type="ARBA" id="ARBA00004653"/>
    </source>
</evidence>
<dbReference type="GO" id="GO:0048280">
    <property type="term" value="P:vesicle fusion with Golgi apparatus"/>
    <property type="evidence" value="ECO:0007669"/>
    <property type="project" value="TreeGrafter"/>
</dbReference>
<gene>
    <name evidence="12" type="ORF">pdam_00018369</name>
</gene>
<feature type="transmembrane region" description="Helical" evidence="9">
    <location>
        <begin position="139"/>
        <end position="155"/>
    </location>
</feature>
<feature type="compositionally biased region" description="Polar residues" evidence="10">
    <location>
        <begin position="10"/>
        <end position="28"/>
    </location>
</feature>
<feature type="transmembrane region" description="Helical" evidence="9">
    <location>
        <begin position="248"/>
        <end position="265"/>
    </location>
</feature>
<evidence type="ECO:0000259" key="11">
    <source>
        <dbReference type="Pfam" id="PF04893"/>
    </source>
</evidence>
<accession>A0A3M6V0L4</accession>
<evidence type="ECO:0000313" key="12">
    <source>
        <dbReference type="EMBL" id="RMX59465.1"/>
    </source>
</evidence>
<evidence type="ECO:0000313" key="13">
    <source>
        <dbReference type="Proteomes" id="UP000275408"/>
    </source>
</evidence>
<keyword evidence="5" id="KW-0333">Golgi apparatus</keyword>
<feature type="transmembrane region" description="Helical" evidence="9">
    <location>
        <begin position="161"/>
        <end position="182"/>
    </location>
</feature>
<evidence type="ECO:0000256" key="3">
    <source>
        <dbReference type="ARBA" id="ARBA00022692"/>
    </source>
</evidence>
<evidence type="ECO:0000256" key="2">
    <source>
        <dbReference type="ARBA" id="ARBA00010596"/>
    </source>
</evidence>
<dbReference type="PANTHER" id="PTHR21236">
    <property type="entry name" value="GOLGI MEMBRANE PROTEIN YIP1"/>
    <property type="match status" value="1"/>
</dbReference>
<keyword evidence="13" id="KW-1185">Reference proteome</keyword>
<evidence type="ECO:0000256" key="10">
    <source>
        <dbReference type="SAM" id="MobiDB-lite"/>
    </source>
</evidence>
<dbReference type="OrthoDB" id="411251at2759"/>
<comment type="function">
    <text evidence="8">Involved in the maintenance of the Golgi structure.</text>
</comment>
<dbReference type="GO" id="GO:0006888">
    <property type="term" value="P:endoplasmic reticulum to Golgi vesicle-mediated transport"/>
    <property type="evidence" value="ECO:0007669"/>
    <property type="project" value="InterPro"/>
</dbReference>
<proteinExistence type="inferred from homology"/>
<evidence type="ECO:0000256" key="5">
    <source>
        <dbReference type="ARBA" id="ARBA00023034"/>
    </source>
</evidence>
<name>A0A3M6V0L4_POCDA</name>
<dbReference type="AlphaFoldDB" id="A0A3M6V0L4"/>
<comment type="subcellular location">
    <subcellularLocation>
        <location evidence="1 9">Golgi apparatus membrane</location>
        <topology evidence="1 9">Multi-pass membrane protein</topology>
    </subcellularLocation>
    <subcellularLocation>
        <location evidence="7">Golgi apparatus</location>
        <location evidence="7">cis-Golgi network membrane</location>
    </subcellularLocation>
</comment>
<keyword evidence="3 9" id="KW-0812">Transmembrane</keyword>
<comment type="caution">
    <text evidence="12">The sequence shown here is derived from an EMBL/GenBank/DDBJ whole genome shotgun (WGS) entry which is preliminary data.</text>
</comment>
<keyword evidence="6 9" id="KW-0472">Membrane</keyword>